<evidence type="ECO:0000313" key="3">
    <source>
        <dbReference type="Proteomes" id="UP000295515"/>
    </source>
</evidence>
<organism evidence="2 3">
    <name type="scientific">Longibaculum muris</name>
    <dbReference type="NCBI Taxonomy" id="1796628"/>
    <lineage>
        <taxon>Bacteria</taxon>
        <taxon>Bacillati</taxon>
        <taxon>Bacillota</taxon>
        <taxon>Erysipelotrichia</taxon>
        <taxon>Erysipelotrichales</taxon>
        <taxon>Coprobacillaceae</taxon>
        <taxon>Longibaculum</taxon>
    </lineage>
</organism>
<proteinExistence type="predicted"/>
<feature type="domain" description="Amidohydrolase 3" evidence="1">
    <location>
        <begin position="44"/>
        <end position="509"/>
    </location>
</feature>
<dbReference type="SUPFAM" id="SSF51556">
    <property type="entry name" value="Metallo-dependent hydrolases"/>
    <property type="match status" value="1"/>
</dbReference>
<reference evidence="2 3" key="1">
    <citation type="submission" date="2019-03" db="EMBL/GenBank/DDBJ databases">
        <title>Genomic Encyclopedia of Type Strains, Phase IV (KMG-IV): sequencing the most valuable type-strain genomes for metagenomic binning, comparative biology and taxonomic classification.</title>
        <authorList>
            <person name="Goeker M."/>
        </authorList>
    </citation>
    <scope>NUCLEOTIDE SEQUENCE [LARGE SCALE GENOMIC DNA]</scope>
    <source>
        <strain evidence="2 3">DSM 29487</strain>
    </source>
</reference>
<dbReference type="Proteomes" id="UP000295515">
    <property type="component" value="Unassembled WGS sequence"/>
</dbReference>
<dbReference type="GO" id="GO:0016810">
    <property type="term" value="F:hydrolase activity, acting on carbon-nitrogen (but not peptide) bonds"/>
    <property type="evidence" value="ECO:0007669"/>
    <property type="project" value="InterPro"/>
</dbReference>
<dbReference type="PANTHER" id="PTHR22642:SF2">
    <property type="entry name" value="PROTEIN LONG AFTER FAR-RED 3"/>
    <property type="match status" value="1"/>
</dbReference>
<dbReference type="Gene3D" id="2.30.40.10">
    <property type="entry name" value="Urease, subunit C, domain 1"/>
    <property type="match status" value="1"/>
</dbReference>
<dbReference type="Gene3D" id="3.20.20.140">
    <property type="entry name" value="Metal-dependent hydrolases"/>
    <property type="match status" value="1"/>
</dbReference>
<accession>A0A4R3YRH9</accession>
<dbReference type="PANTHER" id="PTHR22642">
    <property type="entry name" value="IMIDAZOLONEPROPIONASE"/>
    <property type="match status" value="1"/>
</dbReference>
<dbReference type="InterPro" id="IPR032466">
    <property type="entry name" value="Metal_Hydrolase"/>
</dbReference>
<evidence type="ECO:0000259" key="1">
    <source>
        <dbReference type="Pfam" id="PF07969"/>
    </source>
</evidence>
<dbReference type="InterPro" id="IPR013108">
    <property type="entry name" value="Amidohydro_3"/>
</dbReference>
<keyword evidence="3" id="KW-1185">Reference proteome</keyword>
<name>A0A4R3YRH9_9FIRM</name>
<evidence type="ECO:0000313" key="2">
    <source>
        <dbReference type="EMBL" id="TCV94258.1"/>
    </source>
</evidence>
<dbReference type="EMBL" id="SMCQ01000021">
    <property type="protein sequence ID" value="TCV94258.1"/>
    <property type="molecule type" value="Genomic_DNA"/>
</dbReference>
<dbReference type="Pfam" id="PF07969">
    <property type="entry name" value="Amidohydro_3"/>
    <property type="match status" value="1"/>
</dbReference>
<dbReference type="CDD" id="cd01300">
    <property type="entry name" value="YtcJ_like"/>
    <property type="match status" value="1"/>
</dbReference>
<dbReference type="RefSeq" id="WP_066447231.1">
    <property type="nucleotide sequence ID" value="NZ_JANKBF010000019.1"/>
</dbReference>
<gene>
    <name evidence="2" type="ORF">EDD60_12153</name>
</gene>
<dbReference type="SUPFAM" id="SSF51338">
    <property type="entry name" value="Composite domain of metallo-dependent hydrolases"/>
    <property type="match status" value="1"/>
</dbReference>
<dbReference type="InterPro" id="IPR011059">
    <property type="entry name" value="Metal-dep_hydrolase_composite"/>
</dbReference>
<dbReference type="InterPro" id="IPR033932">
    <property type="entry name" value="YtcJ-like"/>
</dbReference>
<sequence>MKTIYTNGTIITMDENQGNALVEENGRIISVGEYDDLYQEDMLVIDLKGHTLMPSFIDAHSHLSGYAMGLLQVALDDCQTIEDIQKCILEYIKANKIKENQFINCKGYNQENLKEKRHITKQELDAVSSTIPICIQHYTGHCGVMNTPALQALNINEKTISPVGGKINYMTGFLEENAYTSYVQKIPMKSLDELKEAYTKAQEKYASYGITTIQDGMIVDELKDIYQMLVDTDDFFLDVVGYLGYDAVQFKEVFKDYKKQYHHHFKIGGYKMFLDGSPQNKTAWTIASYVDGTYGYPTLNDEQIKNNLQQAIKEDMQVLAHCNGDQAIEHYINQYSQVCSQDIRPVIIHAQMMRESQMQRIKELKMIPSFFLAHVYYFGDIHLRQLGKERAQTISPLHSALKYHLPFTMHQDAPVIEPNMLETIQIAVNRQTINGKTLGKEECIEPIEALKALTVHAAYQYHEEKDKGSLSVGKKADMIILSDNPLKVDKKHIKDIEIIKTIKDGKVVYEKNG</sequence>
<comment type="caution">
    <text evidence="2">The sequence shown here is derived from an EMBL/GenBank/DDBJ whole genome shotgun (WGS) entry which is preliminary data.</text>
</comment>
<dbReference type="Gene3D" id="3.10.310.70">
    <property type="match status" value="1"/>
</dbReference>
<dbReference type="GeneID" id="98916255"/>
<protein>
    <recommendedName>
        <fullName evidence="1">Amidohydrolase 3 domain-containing protein</fullName>
    </recommendedName>
</protein>
<dbReference type="AlphaFoldDB" id="A0A4R3YRH9"/>